<feature type="compositionally biased region" description="Basic and acidic residues" evidence="1">
    <location>
        <begin position="132"/>
        <end position="157"/>
    </location>
</feature>
<protein>
    <submittedName>
        <fullName evidence="2">Uncharacterized protein</fullName>
    </submittedName>
</protein>
<name>A0ABR3WNE9_9PEZI</name>
<feature type="region of interest" description="Disordered" evidence="1">
    <location>
        <begin position="132"/>
        <end position="292"/>
    </location>
</feature>
<feature type="compositionally biased region" description="Low complexity" evidence="1">
    <location>
        <begin position="201"/>
        <end position="223"/>
    </location>
</feature>
<keyword evidence="3" id="KW-1185">Reference proteome</keyword>
<feature type="compositionally biased region" description="Low complexity" evidence="1">
    <location>
        <begin position="18"/>
        <end position="44"/>
    </location>
</feature>
<dbReference type="Proteomes" id="UP001583177">
    <property type="component" value="Unassembled WGS sequence"/>
</dbReference>
<evidence type="ECO:0000256" key="1">
    <source>
        <dbReference type="SAM" id="MobiDB-lite"/>
    </source>
</evidence>
<feature type="compositionally biased region" description="Basic and acidic residues" evidence="1">
    <location>
        <begin position="1"/>
        <end position="17"/>
    </location>
</feature>
<dbReference type="EMBL" id="JAWRVE010000063">
    <property type="protein sequence ID" value="KAL1865180.1"/>
    <property type="molecule type" value="Genomic_DNA"/>
</dbReference>
<evidence type="ECO:0000313" key="3">
    <source>
        <dbReference type="Proteomes" id="UP001583177"/>
    </source>
</evidence>
<proteinExistence type="predicted"/>
<comment type="caution">
    <text evidence="2">The sequence shown here is derived from an EMBL/GenBank/DDBJ whole genome shotgun (WGS) entry which is preliminary data.</text>
</comment>
<sequence>MPSDGSRKSVRFGEDTSHSGSSRSSTLRSDLGTGSSSTSSNYSGAAYPDHYTDSLYEREALQQALRDTVKEVDEWKAKAQDVDRQSRKKLHEKEARLVAVTNRCTTLEDEKEKLQHEKKKLRDASKVLEGRIAELQDDNESLRRNNEKLQKKLRDYEAQSATSSSPKSGKLHRSESKRAKESEVDQQKGRLKERFERSETSSDASSTKRSSSKPPRSNRRMSNASYAERPYVEPYGPGVARPTIHIPTPPQSATSAGRRFDGHVAVSKTSQPAVAHYQDPAYSSTPRSAGMERPSVLYSYDGVVSPHTGYENGNYFPHPLPSPRR</sequence>
<feature type="compositionally biased region" description="Basic and acidic residues" evidence="1">
    <location>
        <begin position="172"/>
        <end position="200"/>
    </location>
</feature>
<organism evidence="2 3">
    <name type="scientific">Diaporthe australafricana</name>
    <dbReference type="NCBI Taxonomy" id="127596"/>
    <lineage>
        <taxon>Eukaryota</taxon>
        <taxon>Fungi</taxon>
        <taxon>Dikarya</taxon>
        <taxon>Ascomycota</taxon>
        <taxon>Pezizomycotina</taxon>
        <taxon>Sordariomycetes</taxon>
        <taxon>Sordariomycetidae</taxon>
        <taxon>Diaporthales</taxon>
        <taxon>Diaporthaceae</taxon>
        <taxon>Diaporthe</taxon>
    </lineage>
</organism>
<evidence type="ECO:0000313" key="2">
    <source>
        <dbReference type="EMBL" id="KAL1865180.1"/>
    </source>
</evidence>
<feature type="region of interest" description="Disordered" evidence="1">
    <location>
        <begin position="1"/>
        <end position="49"/>
    </location>
</feature>
<reference evidence="2 3" key="1">
    <citation type="journal article" date="2024" name="IMA Fungus">
        <title>IMA Genome - F19 : A genome assembly and annotation guide to empower mycologists, including annotated draft genome sequences of Ceratocystis pirilliformis, Diaporthe australafricana, Fusarium ophioides, Paecilomyces lecythidis, and Sporothrix stenoceras.</title>
        <authorList>
            <person name="Aylward J."/>
            <person name="Wilson A.M."/>
            <person name="Visagie C.M."/>
            <person name="Spraker J."/>
            <person name="Barnes I."/>
            <person name="Buitendag C."/>
            <person name="Ceriani C."/>
            <person name="Del Mar Angel L."/>
            <person name="du Plessis D."/>
            <person name="Fuchs T."/>
            <person name="Gasser K."/>
            <person name="Kramer D."/>
            <person name="Li W."/>
            <person name="Munsamy K."/>
            <person name="Piso A."/>
            <person name="Price J.L."/>
            <person name="Sonnekus B."/>
            <person name="Thomas C."/>
            <person name="van der Nest A."/>
            <person name="van Dijk A."/>
            <person name="van Heerden A."/>
            <person name="van Vuuren N."/>
            <person name="Yilmaz N."/>
            <person name="Duong T.A."/>
            <person name="van der Merwe N.A."/>
            <person name="Wingfield M.J."/>
            <person name="Wingfield B.D."/>
        </authorList>
    </citation>
    <scope>NUCLEOTIDE SEQUENCE [LARGE SCALE GENOMIC DNA]</scope>
    <source>
        <strain evidence="2 3">CMW 18300</strain>
    </source>
</reference>
<accession>A0ABR3WNE9</accession>
<gene>
    <name evidence="2" type="ORF">Daus18300_007306</name>
</gene>